<dbReference type="AlphaFoldDB" id="A0AAN9EMG7"/>
<organism evidence="1 2">
    <name type="scientific">Crotalaria pallida</name>
    <name type="common">Smooth rattlebox</name>
    <name type="synonym">Crotalaria striata</name>
    <dbReference type="NCBI Taxonomy" id="3830"/>
    <lineage>
        <taxon>Eukaryota</taxon>
        <taxon>Viridiplantae</taxon>
        <taxon>Streptophyta</taxon>
        <taxon>Embryophyta</taxon>
        <taxon>Tracheophyta</taxon>
        <taxon>Spermatophyta</taxon>
        <taxon>Magnoliopsida</taxon>
        <taxon>eudicotyledons</taxon>
        <taxon>Gunneridae</taxon>
        <taxon>Pentapetalae</taxon>
        <taxon>rosids</taxon>
        <taxon>fabids</taxon>
        <taxon>Fabales</taxon>
        <taxon>Fabaceae</taxon>
        <taxon>Papilionoideae</taxon>
        <taxon>50 kb inversion clade</taxon>
        <taxon>genistoids sensu lato</taxon>
        <taxon>core genistoids</taxon>
        <taxon>Crotalarieae</taxon>
        <taxon>Crotalaria</taxon>
    </lineage>
</organism>
<sequence length="79" mass="9165">MKLLSVCEAGFMRALAFSSSFDAIKPYENFCTFDVPWLYLKVFFLDVCQGKSYLTLEIGAYINFMKKIMSIFFEDVLAF</sequence>
<keyword evidence="2" id="KW-1185">Reference proteome</keyword>
<gene>
    <name evidence="1" type="ORF">RIF29_25449</name>
</gene>
<accession>A0AAN9EMG7</accession>
<reference evidence="1 2" key="1">
    <citation type="submission" date="2024-01" db="EMBL/GenBank/DDBJ databases">
        <title>The genomes of 5 underutilized Papilionoideae crops provide insights into root nodulation and disease resistanc.</title>
        <authorList>
            <person name="Yuan L."/>
        </authorList>
    </citation>
    <scope>NUCLEOTIDE SEQUENCE [LARGE SCALE GENOMIC DNA]</scope>
    <source>
        <strain evidence="1">ZHUSHIDOU_FW_LH</strain>
        <tissue evidence="1">Leaf</tissue>
    </source>
</reference>
<protein>
    <submittedName>
        <fullName evidence="1">Uncharacterized protein</fullName>
    </submittedName>
</protein>
<comment type="caution">
    <text evidence="1">The sequence shown here is derived from an EMBL/GenBank/DDBJ whole genome shotgun (WGS) entry which is preliminary data.</text>
</comment>
<dbReference type="Proteomes" id="UP001372338">
    <property type="component" value="Unassembled WGS sequence"/>
</dbReference>
<dbReference type="EMBL" id="JAYWIO010000005">
    <property type="protein sequence ID" value="KAK7259834.1"/>
    <property type="molecule type" value="Genomic_DNA"/>
</dbReference>
<name>A0AAN9EMG7_CROPI</name>
<evidence type="ECO:0000313" key="1">
    <source>
        <dbReference type="EMBL" id="KAK7259834.1"/>
    </source>
</evidence>
<evidence type="ECO:0000313" key="2">
    <source>
        <dbReference type="Proteomes" id="UP001372338"/>
    </source>
</evidence>
<proteinExistence type="predicted"/>